<keyword evidence="5" id="KW-0045">Antibiotic biosynthesis</keyword>
<dbReference type="FunFam" id="1.10.1200.10:FF:000007">
    <property type="entry name" value="Probable polyketide synthase pks17"/>
    <property type="match status" value="1"/>
</dbReference>
<dbReference type="InterPro" id="IPR036736">
    <property type="entry name" value="ACP-like_sf"/>
</dbReference>
<dbReference type="InterPro" id="IPR016036">
    <property type="entry name" value="Malonyl_transacylase_ACP-bd"/>
</dbReference>
<sequence length="1747" mass="182730">MNTSLDEVIDALRASLVENDRLRRQNHRLTSAATEPLAIVGIGCRFPDGANSPEELWQLVTEGRDTMTGPPVGRGWEHRASFDPRHQGAFLDTAGDFDAGFFRISPREALAMDPQQRLLLEVSWEAVERAGVDPLSLRGSRTGVFVGGAPQEYGALLADSPEDTDGYAITGLPASILSGRIAYLLGLEGPALTIDTACSSSLVALHLAGRSLRAGECDLALVGGVLVMTTPAIYGEFDSQGGSASDGRCKAFSDAADGTGWGEGAGVLVVERLSDARSNGHRVLAVVRGTAVNQDGASNGLTAPNGPSQQRVIREALASAGLTAADVDVVEAHGTGTRLGDPIEAQALLATYGQGRPPERPLWVGSVKSNIGHTQFAAGVAGVIKTVMALQQGVLPRTLHVTAPTRQVDWSAGAVEVLTEEQAWPETGRPRRAGVSSFGISGTNAHVILEQAPEDAPESAPDTGRPLSVVPVAFSARSEVALREQATRLLGHLDRRPDLALPDLAYSLATTRGHMDHRAAVIATDLPGLTAGLRALVEDEDVPGLVRGTGAEGGLAMVFSGQGSQRVGMGRELYAAFPVFAAAFDEVCVAFEGLLPGQLRETAFAGPVELLRSTGWAQPALFALEVALYRLAESWGVRADVVFGHSLGEVVAAHVAGVWSLGDACRVVAARGRLMQALPTGGAMWAVEAAEAEVPEAADVWVAAVNGPSSLVLSGTEAAVREVADRFAADGRRVKRLAVSHAFHSGLMDPMLEDFAAVLSEVEFSEPVIPVVSNVTGEVAGEELCSPEYWVRHIRATVRFADGVRTVRAQGVGTVLELGPDGSLVSMVEATEPDLTGVPVLRGDRDEPGALLSALARAHVLGAAVDWPAVFAGTGARRVDLPTYPFQRRRYWPRAGSGAGRGRVVDDWRYRLTWSRCVPERTGGPAGRWLLVTAREDAGAKVAEALRAAGAEVEAAAGVVPGDFTGVVALPDSVADAVTLVQDLRTAGLKVPLWWLTENAVAVAGDDIVRPDATQLWGLGQVVGLEEPSWWGGLVDLPAAWDDGTGDALASILGAAPGGEDQLAVRGTGVFARRLVRAPLVGREPVREWRPRGTVLVTGGTGGVGAHVARWLAAEGAQHLVLTSRRGVAAPGTDVLAGELRALGAEVTFAACDVADRDALAAVLADIAEETPLTAVVHAAGIVRYTKVRDLTPEELDEVIRGKAEGARLLDELTAHLDLDAFVLFSSGAATWGGGSQGAYAAANAYLDGLAHDRRKRGLPATSLAWGTWRSEGMAGDLDEQSLARMGLSLMEPALALSVMREAVEHGETALTVTDTDWSRFVPVYTGARRRPLIEDIPEAARALSATEDDEPTDGDTPADVLRRRLTDLTDGEQRATLLDLVRTRAAAVLGHSDVAEIAAGRPFKDLGFDSLTATELRNRLNAATGLRLPATLVFDHPTPTALAGLLHQELLGGLETGAPTIVVRQVDADDPLVIVGMACRFPGGVTGPEDLWRLVAEGRDEISGSPVDRGWDAWGASGDQQGGFLNGVAGFDAEFFGISPREALAMDPQQRLLLEVSWEAVERAGVDPLSLRGSRTGVFVGGTPTGYGSLLGDADAAAGGYLLTGNSGSVMSGRISYVLGLEGPALTVDTACSSSLVSLHLAAQALRGGECDLALVGGVAVMPTPGAFDEFARQGGLASDGRCKAFSDAADGTGWSEGAAFLVVERLSDARRLGRRVLAVVRGSAVNQDGASNGLSAPSGPAQQRV</sequence>
<dbReference type="EMBL" id="JAAGLU010000049">
    <property type="protein sequence ID" value="NEC91810.1"/>
    <property type="molecule type" value="Genomic_DNA"/>
</dbReference>
<evidence type="ECO:0000256" key="3">
    <source>
        <dbReference type="ARBA" id="ARBA00022553"/>
    </source>
</evidence>
<dbReference type="InterPro" id="IPR014031">
    <property type="entry name" value="Ketoacyl_synth_C"/>
</dbReference>
<dbReference type="GO" id="GO:0004315">
    <property type="term" value="F:3-oxoacyl-[acyl-carrier-protein] synthase activity"/>
    <property type="evidence" value="ECO:0007669"/>
    <property type="project" value="InterPro"/>
</dbReference>
<dbReference type="SUPFAM" id="SSF47336">
    <property type="entry name" value="ACP-like"/>
    <property type="match status" value="1"/>
</dbReference>
<dbReference type="Pfam" id="PF08659">
    <property type="entry name" value="KR"/>
    <property type="match status" value="1"/>
</dbReference>
<dbReference type="InterPro" id="IPR050091">
    <property type="entry name" value="PKS_NRPS_Biosynth_Enz"/>
</dbReference>
<protein>
    <submittedName>
        <fullName evidence="10">SDR family NAD(P)-dependent oxidoreductase</fullName>
    </submittedName>
</protein>
<dbReference type="SMART" id="SM00822">
    <property type="entry name" value="PKS_KR"/>
    <property type="match status" value="1"/>
</dbReference>
<dbReference type="Gene3D" id="3.40.366.10">
    <property type="entry name" value="Malonyl-Coenzyme A Acyl Carrier Protein, domain 2"/>
    <property type="match status" value="1"/>
</dbReference>
<keyword evidence="2" id="KW-0596">Phosphopantetheine</keyword>
<dbReference type="InterPro" id="IPR014043">
    <property type="entry name" value="Acyl_transferase_dom"/>
</dbReference>
<evidence type="ECO:0000256" key="6">
    <source>
        <dbReference type="ARBA" id="ARBA00023268"/>
    </source>
</evidence>
<evidence type="ECO:0000259" key="8">
    <source>
        <dbReference type="PROSITE" id="PS50075"/>
    </source>
</evidence>
<feature type="domain" description="Ketosynthase family 3 (KS3)" evidence="9">
    <location>
        <begin position="1470"/>
        <end position="1747"/>
    </location>
</feature>
<dbReference type="Pfam" id="PF02801">
    <property type="entry name" value="Ketoacyl-synt_C"/>
    <property type="match status" value="1"/>
</dbReference>
<evidence type="ECO:0000259" key="9">
    <source>
        <dbReference type="PROSITE" id="PS52004"/>
    </source>
</evidence>
<dbReference type="SMART" id="SM00823">
    <property type="entry name" value="PKS_PP"/>
    <property type="match status" value="1"/>
</dbReference>
<dbReference type="InterPro" id="IPR006162">
    <property type="entry name" value="Ppantetheine_attach_site"/>
</dbReference>
<comment type="cofactor">
    <cofactor evidence="1">
        <name>pantetheine 4'-phosphate</name>
        <dbReference type="ChEBI" id="CHEBI:47942"/>
    </cofactor>
</comment>
<dbReference type="FunFam" id="3.40.47.10:FF:000019">
    <property type="entry name" value="Polyketide synthase type I"/>
    <property type="match status" value="1"/>
</dbReference>
<evidence type="ECO:0000256" key="5">
    <source>
        <dbReference type="ARBA" id="ARBA00023194"/>
    </source>
</evidence>
<dbReference type="Pfam" id="PF08990">
    <property type="entry name" value="Docking"/>
    <property type="match status" value="1"/>
</dbReference>
<organism evidence="10">
    <name type="scientific">Streptomyces sp. SID12501</name>
    <dbReference type="NCBI Taxonomy" id="2706042"/>
    <lineage>
        <taxon>Bacteria</taxon>
        <taxon>Bacillati</taxon>
        <taxon>Actinomycetota</taxon>
        <taxon>Actinomycetes</taxon>
        <taxon>Kitasatosporales</taxon>
        <taxon>Streptomycetaceae</taxon>
        <taxon>Streptomyces</taxon>
    </lineage>
</organism>
<accession>A0A6B3C6S8</accession>
<dbReference type="SMART" id="SM00827">
    <property type="entry name" value="PKS_AT"/>
    <property type="match status" value="1"/>
</dbReference>
<dbReference type="PROSITE" id="PS50075">
    <property type="entry name" value="CARRIER"/>
    <property type="match status" value="1"/>
</dbReference>
<dbReference type="PROSITE" id="PS52004">
    <property type="entry name" value="KS3_2"/>
    <property type="match status" value="2"/>
</dbReference>
<feature type="domain" description="Ketosynthase family 3 (KS3)" evidence="9">
    <location>
        <begin position="34"/>
        <end position="451"/>
    </location>
</feature>
<dbReference type="GO" id="GO:0006633">
    <property type="term" value="P:fatty acid biosynthetic process"/>
    <property type="evidence" value="ECO:0007669"/>
    <property type="project" value="InterPro"/>
</dbReference>
<dbReference type="InterPro" id="IPR020806">
    <property type="entry name" value="PKS_PP-bd"/>
</dbReference>
<dbReference type="InterPro" id="IPR015083">
    <property type="entry name" value="NorB/c/GfsB-D-like_docking"/>
</dbReference>
<dbReference type="Pfam" id="PF00550">
    <property type="entry name" value="PP-binding"/>
    <property type="match status" value="1"/>
</dbReference>
<dbReference type="Pfam" id="PF00698">
    <property type="entry name" value="Acyl_transf_1"/>
    <property type="match status" value="1"/>
</dbReference>
<dbReference type="PANTHER" id="PTHR43775">
    <property type="entry name" value="FATTY ACID SYNTHASE"/>
    <property type="match status" value="1"/>
</dbReference>
<dbReference type="SUPFAM" id="SSF52151">
    <property type="entry name" value="FabD/lysophospholipase-like"/>
    <property type="match status" value="1"/>
</dbReference>
<name>A0A6B3C6S8_9ACTN</name>
<dbReference type="InterPro" id="IPR020841">
    <property type="entry name" value="PKS_Beta-ketoAc_synthase_dom"/>
</dbReference>
<proteinExistence type="predicted"/>
<dbReference type="InterPro" id="IPR036291">
    <property type="entry name" value="NAD(P)-bd_dom_sf"/>
</dbReference>
<dbReference type="SUPFAM" id="SSF53901">
    <property type="entry name" value="Thiolase-like"/>
    <property type="match status" value="2"/>
</dbReference>
<dbReference type="InterPro" id="IPR009081">
    <property type="entry name" value="PP-bd_ACP"/>
</dbReference>
<dbReference type="Pfam" id="PF16197">
    <property type="entry name" value="KAsynt_C_assoc"/>
    <property type="match status" value="1"/>
</dbReference>
<evidence type="ECO:0000256" key="4">
    <source>
        <dbReference type="ARBA" id="ARBA00022679"/>
    </source>
</evidence>
<dbReference type="InterPro" id="IPR016039">
    <property type="entry name" value="Thiolase-like"/>
</dbReference>
<feature type="non-terminal residue" evidence="10">
    <location>
        <position position="1747"/>
    </location>
</feature>
<dbReference type="Gene3D" id="3.40.50.720">
    <property type="entry name" value="NAD(P)-binding Rossmann-like Domain"/>
    <property type="match status" value="1"/>
</dbReference>
<dbReference type="InterPro" id="IPR001227">
    <property type="entry name" value="Ac_transferase_dom_sf"/>
</dbReference>
<dbReference type="Gene3D" id="3.30.70.3290">
    <property type="match status" value="1"/>
</dbReference>
<dbReference type="InterPro" id="IPR032821">
    <property type="entry name" value="PKS_assoc"/>
</dbReference>
<dbReference type="SMART" id="SM01294">
    <property type="entry name" value="PKS_PP_betabranch"/>
    <property type="match status" value="1"/>
</dbReference>
<dbReference type="InterPro" id="IPR016035">
    <property type="entry name" value="Acyl_Trfase/lysoPLipase"/>
</dbReference>
<dbReference type="PROSITE" id="PS00012">
    <property type="entry name" value="PHOSPHOPANTETHEINE"/>
    <property type="match status" value="1"/>
</dbReference>
<dbReference type="CDD" id="cd00833">
    <property type="entry name" value="PKS"/>
    <property type="match status" value="2"/>
</dbReference>
<evidence type="ECO:0000256" key="2">
    <source>
        <dbReference type="ARBA" id="ARBA00022450"/>
    </source>
</evidence>
<dbReference type="Gene3D" id="1.10.1200.10">
    <property type="entry name" value="ACP-like"/>
    <property type="match status" value="1"/>
</dbReference>
<dbReference type="GO" id="GO:0031177">
    <property type="term" value="F:phosphopantetheine binding"/>
    <property type="evidence" value="ECO:0007669"/>
    <property type="project" value="InterPro"/>
</dbReference>
<dbReference type="PANTHER" id="PTHR43775:SF51">
    <property type="entry name" value="INACTIVE PHENOLPHTHIOCEROL SYNTHESIS POLYKETIDE SYNTHASE TYPE I PKS1-RELATED"/>
    <property type="match status" value="1"/>
</dbReference>
<dbReference type="Gene3D" id="3.40.47.10">
    <property type="match status" value="2"/>
</dbReference>
<evidence type="ECO:0000313" key="10">
    <source>
        <dbReference type="EMBL" id="NEC91810.1"/>
    </source>
</evidence>
<reference evidence="10" key="1">
    <citation type="submission" date="2020-01" db="EMBL/GenBank/DDBJ databases">
        <title>Insect and environment-associated Actinomycetes.</title>
        <authorList>
            <person name="Currrie C."/>
            <person name="Chevrette M."/>
            <person name="Carlson C."/>
            <person name="Stubbendieck R."/>
            <person name="Wendt-Pienkowski E."/>
        </authorList>
    </citation>
    <scope>NUCLEOTIDE SEQUENCE</scope>
    <source>
        <strain evidence="10">SID12501</strain>
    </source>
</reference>
<feature type="domain" description="Carrier" evidence="8">
    <location>
        <begin position="1376"/>
        <end position="1451"/>
    </location>
</feature>
<dbReference type="InterPro" id="IPR057326">
    <property type="entry name" value="KR_dom"/>
</dbReference>
<dbReference type="InterPro" id="IPR013968">
    <property type="entry name" value="PKS_KR"/>
</dbReference>
<dbReference type="CDD" id="cd08952">
    <property type="entry name" value="KR_1_SDR_x"/>
    <property type="match status" value="1"/>
</dbReference>
<dbReference type="GO" id="GO:0004312">
    <property type="term" value="F:fatty acid synthase activity"/>
    <property type="evidence" value="ECO:0007669"/>
    <property type="project" value="TreeGrafter"/>
</dbReference>
<evidence type="ECO:0000256" key="1">
    <source>
        <dbReference type="ARBA" id="ARBA00001957"/>
    </source>
</evidence>
<keyword evidence="3" id="KW-0597">Phosphoprotein</keyword>
<dbReference type="GO" id="GO:0033068">
    <property type="term" value="P:macrolide biosynthetic process"/>
    <property type="evidence" value="ECO:0007669"/>
    <property type="project" value="UniProtKB-ARBA"/>
</dbReference>
<dbReference type="RefSeq" id="WP_164322904.1">
    <property type="nucleotide sequence ID" value="NZ_JAAGLU010000049.1"/>
</dbReference>
<keyword evidence="6" id="KW-0511">Multifunctional enzyme</keyword>
<dbReference type="Pfam" id="PF00109">
    <property type="entry name" value="ketoacyl-synt"/>
    <property type="match status" value="2"/>
</dbReference>
<keyword evidence="7" id="KW-0012">Acyltransferase</keyword>
<dbReference type="SUPFAM" id="SSF51735">
    <property type="entry name" value="NAD(P)-binding Rossmann-fold domains"/>
    <property type="match status" value="2"/>
</dbReference>
<dbReference type="InterPro" id="IPR014030">
    <property type="entry name" value="Ketoacyl_synth_N"/>
</dbReference>
<dbReference type="SUPFAM" id="SSF55048">
    <property type="entry name" value="Probable ACP-binding domain of malonyl-CoA ACP transacylase"/>
    <property type="match status" value="1"/>
</dbReference>
<dbReference type="SMART" id="SM00825">
    <property type="entry name" value="PKS_KS"/>
    <property type="match status" value="2"/>
</dbReference>
<dbReference type="InterPro" id="IPR018201">
    <property type="entry name" value="Ketoacyl_synth_AS"/>
</dbReference>
<keyword evidence="4" id="KW-0808">Transferase</keyword>
<gene>
    <name evidence="10" type="ORF">G3I71_39900</name>
</gene>
<evidence type="ECO:0000256" key="7">
    <source>
        <dbReference type="ARBA" id="ARBA00023315"/>
    </source>
</evidence>
<comment type="caution">
    <text evidence="10">The sequence shown here is derived from an EMBL/GenBank/DDBJ whole genome shotgun (WGS) entry which is preliminary data.</text>
</comment>
<dbReference type="PROSITE" id="PS00606">
    <property type="entry name" value="KS3_1"/>
    <property type="match status" value="2"/>
</dbReference>